<evidence type="ECO:0000313" key="1">
    <source>
        <dbReference type="EMBL" id="NIZ47076.1"/>
    </source>
</evidence>
<sequence length="142" mass="16089">MYKKIIIILLICGIILSCRGVVGLIDTPEGIANKFLIDLYHLSFDEIPSVAAGQALMQAALMEGYADSFSKEERMRYSLSEILVTLVTIRDDDHAAAEYTVTFSDGYVIQNTLILEKKDHQWWVVSFHQPIISPTIYQYLIT</sequence>
<dbReference type="EMBL" id="JAATLK010000001">
    <property type="protein sequence ID" value="NIZ47076.1"/>
    <property type="molecule type" value="Genomic_DNA"/>
</dbReference>
<dbReference type="PROSITE" id="PS51257">
    <property type="entry name" value="PROKAR_LIPOPROTEIN"/>
    <property type="match status" value="1"/>
</dbReference>
<keyword evidence="2" id="KW-1185">Reference proteome</keyword>
<evidence type="ECO:0008006" key="3">
    <source>
        <dbReference type="Google" id="ProtNLM"/>
    </source>
</evidence>
<accession>A0A968GH67</accession>
<organism evidence="1 2">
    <name type="scientific">Entomospira nematocerorum</name>
    <dbReference type="NCBI Taxonomy" id="2719987"/>
    <lineage>
        <taxon>Bacteria</taxon>
        <taxon>Pseudomonadati</taxon>
        <taxon>Spirochaetota</taxon>
        <taxon>Spirochaetia</taxon>
        <taxon>Spirochaetales</taxon>
        <taxon>Spirochaetaceae</taxon>
        <taxon>Entomospira</taxon>
    </lineage>
</organism>
<name>A0A968GH67_9SPIO</name>
<dbReference type="RefSeq" id="WP_167703501.1">
    <property type="nucleotide sequence ID" value="NZ_CP118168.1"/>
</dbReference>
<dbReference type="SUPFAM" id="SSF54427">
    <property type="entry name" value="NTF2-like"/>
    <property type="match status" value="1"/>
</dbReference>
<proteinExistence type="predicted"/>
<dbReference type="InterPro" id="IPR032710">
    <property type="entry name" value="NTF2-like_dom_sf"/>
</dbReference>
<comment type="caution">
    <text evidence="1">The sequence shown here is derived from an EMBL/GenBank/DDBJ whole genome shotgun (WGS) entry which is preliminary data.</text>
</comment>
<dbReference type="Gene3D" id="3.10.450.50">
    <property type="match status" value="1"/>
</dbReference>
<dbReference type="Proteomes" id="UP000752013">
    <property type="component" value="Unassembled WGS sequence"/>
</dbReference>
<dbReference type="AlphaFoldDB" id="A0A968GH67"/>
<gene>
    <name evidence="1" type="ORF">HCT46_04000</name>
</gene>
<protein>
    <recommendedName>
        <fullName evidence="3">DUF4878 domain-containing protein</fullName>
    </recommendedName>
</protein>
<reference evidence="1" key="1">
    <citation type="submission" date="2020-03" db="EMBL/GenBank/DDBJ databases">
        <title>Spirochaetal bacteria isolated from arthropods constitute a novel genus Entomospira genus novum within the order Spirochaetales.</title>
        <authorList>
            <person name="Grana-Miraglia L."/>
            <person name="Sikutova S."/>
            <person name="Fingerle V."/>
            <person name="Sing A."/>
            <person name="Castillo-Ramirez S."/>
            <person name="Margos G."/>
            <person name="Rudolf I."/>
        </authorList>
    </citation>
    <scope>NUCLEOTIDE SEQUENCE</scope>
    <source>
        <strain evidence="1">BR208</strain>
    </source>
</reference>
<evidence type="ECO:0000313" key="2">
    <source>
        <dbReference type="Proteomes" id="UP000752013"/>
    </source>
</evidence>